<evidence type="ECO:0000259" key="1">
    <source>
        <dbReference type="Pfam" id="PF08753"/>
    </source>
</evidence>
<organism evidence="2 3">
    <name type="scientific">Candidatus Iainarchaeum sp</name>
    <dbReference type="NCBI Taxonomy" id="3101447"/>
    <lineage>
        <taxon>Archaea</taxon>
        <taxon>Candidatus Iainarchaeota</taxon>
        <taxon>Candidatus Iainarchaeia</taxon>
        <taxon>Candidatus Iainarchaeales</taxon>
        <taxon>Candidatus Iainarchaeaceae</taxon>
        <taxon>Candidatus Iainarchaeum</taxon>
    </lineage>
</organism>
<evidence type="ECO:0000313" key="3">
    <source>
        <dbReference type="Proteomes" id="UP000565078"/>
    </source>
</evidence>
<dbReference type="InterPro" id="IPR014864">
    <property type="entry name" value="TF_NikR_Ni-bd_C"/>
</dbReference>
<dbReference type="InterPro" id="IPR045865">
    <property type="entry name" value="ACT-like_dom_sf"/>
</dbReference>
<dbReference type="EMBL" id="DUGC01000076">
    <property type="protein sequence ID" value="HIH10001.1"/>
    <property type="molecule type" value="Genomic_DNA"/>
</dbReference>
<accession>A0A7J4IWV1</accession>
<sequence length="112" mass="12881">MDGLQDELGFSGRSEVIRAGLRMLIADKKERSKIRGNINAILLSTHDEKHAKDISELEHSYQEIIKTQLHNCIEDHKCLEVFILSGDARKIREMYEGFQASRKTENVRLIIS</sequence>
<evidence type="ECO:0000313" key="2">
    <source>
        <dbReference type="EMBL" id="HIH10001.1"/>
    </source>
</evidence>
<dbReference type="GO" id="GO:0003677">
    <property type="term" value="F:DNA binding"/>
    <property type="evidence" value="ECO:0007669"/>
    <property type="project" value="TreeGrafter"/>
</dbReference>
<protein>
    <submittedName>
        <fullName evidence="2">CopG family ribbon-helix-helix protein</fullName>
    </submittedName>
</protein>
<dbReference type="Pfam" id="PF08753">
    <property type="entry name" value="NikR_C"/>
    <property type="match status" value="1"/>
</dbReference>
<dbReference type="InterPro" id="IPR050192">
    <property type="entry name" value="CopG/NikR_regulator"/>
</dbReference>
<name>A0A7J4IWV1_9ARCH</name>
<dbReference type="Gene3D" id="3.30.70.1150">
    <property type="entry name" value="ACT-like. Chain A, domain 2"/>
    <property type="match status" value="1"/>
</dbReference>
<dbReference type="Proteomes" id="UP000565078">
    <property type="component" value="Unassembled WGS sequence"/>
</dbReference>
<dbReference type="PANTHER" id="PTHR34719">
    <property type="entry name" value="NICKEL-RESPONSIVE REGULATOR"/>
    <property type="match status" value="1"/>
</dbReference>
<dbReference type="PANTHER" id="PTHR34719:SF3">
    <property type="entry name" value="NICKEL-RESPONSIVE REGULATOR-RELATED"/>
    <property type="match status" value="1"/>
</dbReference>
<dbReference type="AlphaFoldDB" id="A0A7J4IWV1"/>
<feature type="domain" description="Transcription factor NikR nickel binding C-terminal" evidence="1">
    <location>
        <begin position="45"/>
        <end position="111"/>
    </location>
</feature>
<dbReference type="SUPFAM" id="SSF55021">
    <property type="entry name" value="ACT-like"/>
    <property type="match status" value="1"/>
</dbReference>
<dbReference type="InterPro" id="IPR027271">
    <property type="entry name" value="Acetolactate_synth/TF_NikR_C"/>
</dbReference>
<gene>
    <name evidence="2" type="ORF">HA254_05020</name>
</gene>
<comment type="caution">
    <text evidence="2">The sequence shown here is derived from an EMBL/GenBank/DDBJ whole genome shotgun (WGS) entry which is preliminary data.</text>
</comment>
<reference evidence="3" key="1">
    <citation type="journal article" date="2020" name="bioRxiv">
        <title>A rank-normalized archaeal taxonomy based on genome phylogeny resolves widespread incomplete and uneven classifications.</title>
        <authorList>
            <person name="Rinke C."/>
            <person name="Chuvochina M."/>
            <person name="Mussig A.J."/>
            <person name="Chaumeil P.-A."/>
            <person name="Waite D.W."/>
            <person name="Whitman W.B."/>
            <person name="Parks D.H."/>
            <person name="Hugenholtz P."/>
        </authorList>
    </citation>
    <scope>NUCLEOTIDE SEQUENCE [LARGE SCALE GENOMIC DNA]</scope>
</reference>
<proteinExistence type="predicted"/>
<dbReference type="GO" id="GO:0006355">
    <property type="term" value="P:regulation of DNA-templated transcription"/>
    <property type="evidence" value="ECO:0007669"/>
    <property type="project" value="TreeGrafter"/>
</dbReference>